<dbReference type="EMBL" id="JADIKJ010000009">
    <property type="protein sequence ID" value="MFK2900466.1"/>
    <property type="molecule type" value="Genomic_DNA"/>
</dbReference>
<proteinExistence type="inferred from homology"/>
<name>A0ABW8JH91_9GAMM</name>
<evidence type="ECO:0000313" key="9">
    <source>
        <dbReference type="Proteomes" id="UP001620461"/>
    </source>
</evidence>
<reference evidence="8 9" key="1">
    <citation type="submission" date="2020-10" db="EMBL/GenBank/DDBJ databases">
        <title>Phylogeny of dyella-like bacteria.</title>
        <authorList>
            <person name="Fu J."/>
        </authorList>
    </citation>
    <scope>NUCLEOTIDE SEQUENCE [LARGE SCALE GENOMIC DNA]</scope>
    <source>
        <strain evidence="8 9">JP1</strain>
    </source>
</reference>
<feature type="transmembrane region" description="Helical" evidence="6">
    <location>
        <begin position="120"/>
        <end position="145"/>
    </location>
</feature>
<organism evidence="8 9">
    <name type="scientific">Dyella jejuensis</name>
    <dbReference type="NCBI Taxonomy" id="1432009"/>
    <lineage>
        <taxon>Bacteria</taxon>
        <taxon>Pseudomonadati</taxon>
        <taxon>Pseudomonadota</taxon>
        <taxon>Gammaproteobacteria</taxon>
        <taxon>Lysobacterales</taxon>
        <taxon>Rhodanobacteraceae</taxon>
        <taxon>Dyella</taxon>
    </lineage>
</organism>
<evidence type="ECO:0000256" key="5">
    <source>
        <dbReference type="ARBA" id="ARBA00023136"/>
    </source>
</evidence>
<gene>
    <name evidence="8" type="ORF">ISP15_08970</name>
</gene>
<evidence type="ECO:0000256" key="2">
    <source>
        <dbReference type="ARBA" id="ARBA00007783"/>
    </source>
</evidence>
<comment type="subcellular location">
    <subcellularLocation>
        <location evidence="6">Cell inner membrane</location>
        <topology evidence="6">Multi-pass membrane protein</topology>
    </subcellularLocation>
    <subcellularLocation>
        <location evidence="1">Membrane</location>
        <topology evidence="1">Multi-pass membrane protein</topology>
    </subcellularLocation>
</comment>
<dbReference type="Proteomes" id="UP001620461">
    <property type="component" value="Unassembled WGS sequence"/>
</dbReference>
<dbReference type="PRINTS" id="PR00164">
    <property type="entry name" value="ABC2TRNSPORT"/>
</dbReference>
<keyword evidence="6" id="KW-0813">Transport</keyword>
<dbReference type="InterPro" id="IPR047817">
    <property type="entry name" value="ABC2_TM_bact-type"/>
</dbReference>
<evidence type="ECO:0000259" key="7">
    <source>
        <dbReference type="PROSITE" id="PS51012"/>
    </source>
</evidence>
<dbReference type="InterPro" id="IPR000412">
    <property type="entry name" value="ABC_2_transport"/>
</dbReference>
<dbReference type="PROSITE" id="PS51012">
    <property type="entry name" value="ABC_TM2"/>
    <property type="match status" value="1"/>
</dbReference>
<protein>
    <recommendedName>
        <fullName evidence="6">Transport permease protein</fullName>
    </recommendedName>
</protein>
<feature type="transmembrane region" description="Helical" evidence="6">
    <location>
        <begin position="187"/>
        <end position="206"/>
    </location>
</feature>
<accession>A0ABW8JH91</accession>
<evidence type="ECO:0000256" key="4">
    <source>
        <dbReference type="ARBA" id="ARBA00022989"/>
    </source>
</evidence>
<keyword evidence="6" id="KW-1003">Cell membrane</keyword>
<feature type="transmembrane region" description="Helical" evidence="6">
    <location>
        <begin position="77"/>
        <end position="99"/>
    </location>
</feature>
<evidence type="ECO:0000256" key="6">
    <source>
        <dbReference type="RuleBase" id="RU361157"/>
    </source>
</evidence>
<dbReference type="PIRSF" id="PIRSF006648">
    <property type="entry name" value="DrrB"/>
    <property type="match status" value="1"/>
</dbReference>
<keyword evidence="5 6" id="KW-0472">Membrane</keyword>
<dbReference type="InterPro" id="IPR013525">
    <property type="entry name" value="ABC2_TM"/>
</dbReference>
<evidence type="ECO:0000313" key="8">
    <source>
        <dbReference type="EMBL" id="MFK2900466.1"/>
    </source>
</evidence>
<keyword evidence="9" id="KW-1185">Reference proteome</keyword>
<dbReference type="InterPro" id="IPR051784">
    <property type="entry name" value="Nod_factor_ABC_transporter"/>
</dbReference>
<sequence length="266" mass="28323">MMNTVSLSAAPEVAASVRMSARRVAGAYLAEARSECVRYLRNPSFMLPIMLFPSLFYLLFGIVMGKSEGADVARYLLASYGVFGVMSPGLFGFGVSLALERDGGLLTYKRALPMPPGAYLLGKMLMAILAAAAVILLLLAMGVGLAHVPLTARQAGLLLLTGTLGVLPFCALGMLIGTLLKGQGAPGMLNLVYLPMSFLSGLWVPLNQLPKVLQQIAPIWPSYHLHQLGLAALGLDQADVAEQVGILAGFTVLFFVIAARRLRRYG</sequence>
<dbReference type="PANTHER" id="PTHR43229">
    <property type="entry name" value="NODULATION PROTEIN J"/>
    <property type="match status" value="1"/>
</dbReference>
<feature type="transmembrane region" description="Helical" evidence="6">
    <location>
        <begin position="45"/>
        <end position="65"/>
    </location>
</feature>
<dbReference type="PANTHER" id="PTHR43229:SF3">
    <property type="entry name" value="ABC-TYPE MULTIDRUG TRANSPORT SYSTEM, PERMEASE COMPONENT"/>
    <property type="match status" value="1"/>
</dbReference>
<feature type="transmembrane region" description="Helical" evidence="6">
    <location>
        <begin position="157"/>
        <end position="180"/>
    </location>
</feature>
<comment type="similarity">
    <text evidence="2 6">Belongs to the ABC-2 integral membrane protein family.</text>
</comment>
<keyword evidence="4 6" id="KW-1133">Transmembrane helix</keyword>
<evidence type="ECO:0000256" key="3">
    <source>
        <dbReference type="ARBA" id="ARBA00022692"/>
    </source>
</evidence>
<comment type="caution">
    <text evidence="8">The sequence shown here is derived from an EMBL/GenBank/DDBJ whole genome shotgun (WGS) entry which is preliminary data.</text>
</comment>
<dbReference type="Pfam" id="PF01061">
    <property type="entry name" value="ABC2_membrane"/>
    <property type="match status" value="1"/>
</dbReference>
<feature type="transmembrane region" description="Helical" evidence="6">
    <location>
        <begin position="240"/>
        <end position="259"/>
    </location>
</feature>
<keyword evidence="3 6" id="KW-0812">Transmembrane</keyword>
<evidence type="ECO:0000256" key="1">
    <source>
        <dbReference type="ARBA" id="ARBA00004141"/>
    </source>
</evidence>
<feature type="domain" description="ABC transmembrane type-2" evidence="7">
    <location>
        <begin position="40"/>
        <end position="265"/>
    </location>
</feature>